<gene>
    <name evidence="2" type="ORF">FHR87_001337</name>
</gene>
<comment type="caution">
    <text evidence="2">The sequence shown here is derived from an EMBL/GenBank/DDBJ whole genome shotgun (WGS) entry which is preliminary data.</text>
</comment>
<evidence type="ECO:0000313" key="2">
    <source>
        <dbReference type="EMBL" id="MBB3102949.1"/>
    </source>
</evidence>
<keyword evidence="1" id="KW-0812">Transmembrane</keyword>
<sequence length="97" mass="10553">MGIEGFFEGLGEAIGAAIRYVVDALKGIFDWIIIAGYNFLEGLSSALGIDRSVLGIGGLIVGLVLIVTAFRAFFRRAVVSGLIWLFLGLWLLSWLIY</sequence>
<accession>A0A839T1V9</accession>
<keyword evidence="1" id="KW-0472">Membrane</keyword>
<dbReference type="AlphaFoldDB" id="A0A839T1V9"/>
<protein>
    <submittedName>
        <fullName evidence="2">Uncharacterized protein</fullName>
    </submittedName>
</protein>
<keyword evidence="1" id="KW-1133">Transmembrane helix</keyword>
<dbReference type="EMBL" id="JACHXI010000004">
    <property type="protein sequence ID" value="MBB3102949.1"/>
    <property type="molecule type" value="Genomic_DNA"/>
</dbReference>
<reference evidence="2 3" key="1">
    <citation type="submission" date="2020-08" db="EMBL/GenBank/DDBJ databases">
        <title>Genomic Encyclopedia of Type Strains, Phase III (KMG-III): the genomes of soil and plant-associated and newly described type strains.</title>
        <authorList>
            <person name="Whitman W."/>
        </authorList>
    </citation>
    <scope>NUCLEOTIDE SEQUENCE [LARGE SCALE GENOMIC DNA]</scope>
    <source>
        <strain evidence="2 3">CECT 4462</strain>
    </source>
</reference>
<name>A0A839T1V9_AZOMA</name>
<dbReference type="Proteomes" id="UP000549250">
    <property type="component" value="Unassembled WGS sequence"/>
</dbReference>
<dbReference type="RefSeq" id="WP_183165908.1">
    <property type="nucleotide sequence ID" value="NZ_JACHXI010000004.1"/>
</dbReference>
<keyword evidence="3" id="KW-1185">Reference proteome</keyword>
<feature type="transmembrane region" description="Helical" evidence="1">
    <location>
        <begin position="77"/>
        <end position="96"/>
    </location>
</feature>
<proteinExistence type="predicted"/>
<feature type="transmembrane region" description="Helical" evidence="1">
    <location>
        <begin position="52"/>
        <end position="70"/>
    </location>
</feature>
<evidence type="ECO:0000313" key="3">
    <source>
        <dbReference type="Proteomes" id="UP000549250"/>
    </source>
</evidence>
<evidence type="ECO:0000256" key="1">
    <source>
        <dbReference type="SAM" id="Phobius"/>
    </source>
</evidence>
<organism evidence="2 3">
    <name type="scientific">Azomonas macrocytogenes</name>
    <name type="common">Azotobacter macrocytogenes</name>
    <dbReference type="NCBI Taxonomy" id="69962"/>
    <lineage>
        <taxon>Bacteria</taxon>
        <taxon>Pseudomonadati</taxon>
        <taxon>Pseudomonadota</taxon>
        <taxon>Gammaproteobacteria</taxon>
        <taxon>Pseudomonadales</taxon>
        <taxon>Pseudomonadaceae</taxon>
        <taxon>Azomonas</taxon>
    </lineage>
</organism>